<dbReference type="AlphaFoldDB" id="A0A6A9V2E0"/>
<dbReference type="Gene3D" id="3.40.50.150">
    <property type="entry name" value="Vaccinia Virus protein VP39"/>
    <property type="match status" value="1"/>
</dbReference>
<keyword evidence="1" id="KW-1133">Transmembrane helix</keyword>
<evidence type="ECO:0000256" key="1">
    <source>
        <dbReference type="SAM" id="Phobius"/>
    </source>
</evidence>
<keyword evidence="1" id="KW-0812">Transmembrane</keyword>
<dbReference type="SUPFAM" id="SSF53335">
    <property type="entry name" value="S-adenosyl-L-methionine-dependent methyltransferases"/>
    <property type="match status" value="1"/>
</dbReference>
<reference evidence="2 3" key="1">
    <citation type="submission" date="2019-12" db="EMBL/GenBank/DDBJ databases">
        <title>Auraticoccus cholistani sp. nov., an actinomycete isolated from soil of Cholistan desert.</title>
        <authorList>
            <person name="Cheema M.T."/>
        </authorList>
    </citation>
    <scope>NUCLEOTIDE SEQUENCE [LARGE SCALE GENOMIC DNA]</scope>
    <source>
        <strain evidence="2 3">F435</strain>
    </source>
</reference>
<keyword evidence="3" id="KW-1185">Reference proteome</keyword>
<dbReference type="Proteomes" id="UP000435304">
    <property type="component" value="Unassembled WGS sequence"/>
</dbReference>
<dbReference type="EMBL" id="WPCU01000010">
    <property type="protein sequence ID" value="MVA77757.1"/>
    <property type="molecule type" value="Genomic_DNA"/>
</dbReference>
<comment type="caution">
    <text evidence="2">The sequence shown here is derived from an EMBL/GenBank/DDBJ whole genome shotgun (WGS) entry which is preliminary data.</text>
</comment>
<name>A0A6A9V2E0_9ACTN</name>
<gene>
    <name evidence="2" type="ORF">GC722_17305</name>
</gene>
<sequence length="417" mass="46237">MRRWTRRQWVLLAAACVLWVVAVSASLWEAWSVAGAVLATLVLLVAFALVDARSQDARLLAKINVVTRRVDRILVEVDGIDDRVGSQMRSARRTVEAAGQQSLDEITTFKLQLAAVVQQLSEINYASRRPDLSPLNERLAQSEESIAGMLDAKVALVMGELTRAAAERESADGSHMQVLARMGSTLRNLQSDVASTRSELNRVAYEPAKEIEAVLQLLRRYEPQEVMPLSGGWAMNPSGILMLTEMVRERRPGLVVECGSGTSTLWLGHAVRQLGHGRIVALEHAPEYAEHVRSMIRRHGLQEWATVVDAPLVTRQVDGEERVWYSAHGTNDLQDIDVLVVDGPPKAVGDLARFPALPLLENQLAADAVVILDDAGREDERRVVDRWIARNPRIKKFPYSERRQVVLTDVSASTMGN</sequence>
<dbReference type="InterPro" id="IPR029063">
    <property type="entry name" value="SAM-dependent_MTases_sf"/>
</dbReference>
<organism evidence="2 3">
    <name type="scientific">Auraticoccus cholistanensis</name>
    <dbReference type="NCBI Taxonomy" id="2656650"/>
    <lineage>
        <taxon>Bacteria</taxon>
        <taxon>Bacillati</taxon>
        <taxon>Actinomycetota</taxon>
        <taxon>Actinomycetes</taxon>
        <taxon>Propionibacteriales</taxon>
        <taxon>Propionibacteriaceae</taxon>
        <taxon>Auraticoccus</taxon>
    </lineage>
</organism>
<protein>
    <submittedName>
        <fullName evidence="2">Uncharacterized protein</fullName>
    </submittedName>
</protein>
<dbReference type="Pfam" id="PF13578">
    <property type="entry name" value="Methyltransf_24"/>
    <property type="match status" value="1"/>
</dbReference>
<evidence type="ECO:0000313" key="2">
    <source>
        <dbReference type="EMBL" id="MVA77757.1"/>
    </source>
</evidence>
<proteinExistence type="predicted"/>
<keyword evidence="1" id="KW-0472">Membrane</keyword>
<accession>A0A6A9V2E0</accession>
<evidence type="ECO:0000313" key="3">
    <source>
        <dbReference type="Proteomes" id="UP000435304"/>
    </source>
</evidence>
<feature type="transmembrane region" description="Helical" evidence="1">
    <location>
        <begin position="34"/>
        <end position="52"/>
    </location>
</feature>
<dbReference type="RefSeq" id="WP_156611967.1">
    <property type="nucleotide sequence ID" value="NZ_WPCU01000010.1"/>
</dbReference>